<feature type="coiled-coil region" evidence="1">
    <location>
        <begin position="730"/>
        <end position="757"/>
    </location>
</feature>
<proteinExistence type="predicted"/>
<feature type="region of interest" description="Disordered" evidence="2">
    <location>
        <begin position="413"/>
        <end position="436"/>
    </location>
</feature>
<dbReference type="Proteomes" id="UP000654670">
    <property type="component" value="Unassembled WGS sequence"/>
</dbReference>
<sequence length="943" mass="108468">MKIRSLDINQFGRFENQKIVLPDSSFVIIYGGNEAGKSTLMNFMLNTLFGYPQKNSLARWLRNNEENRLGGALTFQGEDGHEFRLERMYKEKEDPRLFTGSSGIGDVNAQFHGVDRLLYQSVFCFDLEGLRGIEKMKPSDLNDFLLGAGMIGSRELAEAEQELGKRCGALFKKGGRNPEINHLLNELDRLRTEMRNHEKKLDAFRQIQEKIDRENARIRRLDQERKDALQRHQEWTAFSAIRPIIISYRALEDEIKGMGEVAHFPENGRIQYNDWHRQIAAAKDEAAGLADRIQQLNESIKSVHVDDSWISEEGNLTALFREAVKDEQNLRETVLLEDDRRKDQTEYAGVLKNLGPGWDAEALSRASVDVAFKHQLQEKTERLKVLAEAKSDASRDLAGRKEEVSQLKNRLEALEKEHGEENGGKRAHERKGRTGVNPGPLSVPMIVPALAVTALVAVISYFLLTPAAAVLIFLFGLLLSGLFVYTSRLASKNGIPSSTRNETGPAVDSRYEAELSFIREQFAKAERACEQALLNVEALKKDLGEENRQFKEWLATKGYRMERPEWAADIVRLVDEAQALLNRIKVVEARIRDRRGEHERFERERERLSDILHVPGGDAAFLEKRYNTEKERQRQVQDLKKQRDTNLKQVQILKKKLDRFYKEQDRLLELAGAADEEQFFESADRYDRLQKLKEKRNDRQMHMLELAGNEENLNRYFHDLNEGKWDGITGEELKKRLSDLEEELKAVREHLIQEKAESRSMVDNDSYRDTLDRYHALLTEVNSKAREWAVCRMAEWAIGKTKDNYRKQRLPRVLKEAERYFEQVTGGAYISLNLNDENGFAVERRDGRTFLAGELSRGTAEQLYLSLRLALTEVFDSGESLPVIIDEGFVNFDRPRAERVYSLLEKISNRRQVILFTCHDSAFLQGHPSAVLSLSGQNRQAVR</sequence>
<protein>
    <submittedName>
        <fullName evidence="5">DNA double-strand break repair Rad50 ATPase</fullName>
    </submittedName>
</protein>
<name>A0A917RWX0_9BACL</name>
<keyword evidence="3" id="KW-1133">Transmembrane helix</keyword>
<accession>A0A917RWX0</accession>
<evidence type="ECO:0000313" key="5">
    <source>
        <dbReference type="EMBL" id="GGL42941.1"/>
    </source>
</evidence>
<evidence type="ECO:0000313" key="6">
    <source>
        <dbReference type="Proteomes" id="UP000654670"/>
    </source>
</evidence>
<dbReference type="AlphaFoldDB" id="A0A917RWX0"/>
<evidence type="ECO:0000256" key="1">
    <source>
        <dbReference type="SAM" id="Coils"/>
    </source>
</evidence>
<keyword evidence="3" id="KW-0812">Transmembrane</keyword>
<dbReference type="PANTHER" id="PTHR41259">
    <property type="entry name" value="DOUBLE-STRAND BREAK REPAIR RAD50 ATPASE, PUTATIVE-RELATED"/>
    <property type="match status" value="1"/>
</dbReference>
<evidence type="ECO:0000256" key="2">
    <source>
        <dbReference type="SAM" id="MobiDB-lite"/>
    </source>
</evidence>
<evidence type="ECO:0000259" key="4">
    <source>
        <dbReference type="Pfam" id="PF13514"/>
    </source>
</evidence>
<feature type="compositionally biased region" description="Basic and acidic residues" evidence="2">
    <location>
        <begin position="413"/>
        <end position="426"/>
    </location>
</feature>
<keyword evidence="1" id="KW-0175">Coiled coil</keyword>
<dbReference type="PANTHER" id="PTHR41259:SF1">
    <property type="entry name" value="DOUBLE-STRAND BREAK REPAIR RAD50 ATPASE, PUTATIVE-RELATED"/>
    <property type="match status" value="1"/>
</dbReference>
<evidence type="ECO:0000256" key="3">
    <source>
        <dbReference type="SAM" id="Phobius"/>
    </source>
</evidence>
<feature type="coiled-coil region" evidence="1">
    <location>
        <begin position="180"/>
        <end position="231"/>
    </location>
</feature>
<dbReference type="InterPro" id="IPR038734">
    <property type="entry name" value="YhaN_AAA"/>
</dbReference>
<dbReference type="SUPFAM" id="SSF52540">
    <property type="entry name" value="P-loop containing nucleoside triphosphate hydrolases"/>
    <property type="match status" value="1"/>
</dbReference>
<reference evidence="5" key="2">
    <citation type="submission" date="2020-09" db="EMBL/GenBank/DDBJ databases">
        <authorList>
            <person name="Sun Q."/>
            <person name="Ohkuma M."/>
        </authorList>
    </citation>
    <scope>NUCLEOTIDE SEQUENCE</scope>
    <source>
        <strain evidence="5">JCM 15325</strain>
    </source>
</reference>
<dbReference type="InterPro" id="IPR027417">
    <property type="entry name" value="P-loop_NTPase"/>
</dbReference>
<feature type="transmembrane region" description="Helical" evidence="3">
    <location>
        <begin position="441"/>
        <end position="462"/>
    </location>
</feature>
<comment type="caution">
    <text evidence="5">The sequence shown here is derived from an EMBL/GenBank/DDBJ whole genome shotgun (WGS) entry which is preliminary data.</text>
</comment>
<keyword evidence="3" id="KW-0472">Membrane</keyword>
<organism evidence="5 6">
    <name type="scientific">Sporolactobacillus putidus</name>
    <dbReference type="NCBI Taxonomy" id="492735"/>
    <lineage>
        <taxon>Bacteria</taxon>
        <taxon>Bacillati</taxon>
        <taxon>Bacillota</taxon>
        <taxon>Bacilli</taxon>
        <taxon>Bacillales</taxon>
        <taxon>Sporolactobacillaceae</taxon>
        <taxon>Sporolactobacillus</taxon>
    </lineage>
</organism>
<feature type="coiled-coil region" evidence="1">
    <location>
        <begin position="522"/>
        <end position="590"/>
    </location>
</feature>
<feature type="transmembrane region" description="Helical" evidence="3">
    <location>
        <begin position="468"/>
        <end position="485"/>
    </location>
</feature>
<feature type="domain" description="YhaN AAA" evidence="4">
    <location>
        <begin position="1"/>
        <end position="198"/>
    </location>
</feature>
<dbReference type="EMBL" id="BMOK01000001">
    <property type="protein sequence ID" value="GGL42941.1"/>
    <property type="molecule type" value="Genomic_DNA"/>
</dbReference>
<dbReference type="Pfam" id="PF13514">
    <property type="entry name" value="AAA_27"/>
    <property type="match status" value="1"/>
</dbReference>
<gene>
    <name evidence="5" type="ORF">GCM10007968_03580</name>
</gene>
<keyword evidence="6" id="KW-1185">Reference proteome</keyword>
<dbReference type="Gene3D" id="3.40.50.300">
    <property type="entry name" value="P-loop containing nucleotide triphosphate hydrolases"/>
    <property type="match status" value="2"/>
</dbReference>
<dbReference type="RefSeq" id="WP_188801288.1">
    <property type="nucleotide sequence ID" value="NZ_BMOK01000001.1"/>
</dbReference>
<reference evidence="5" key="1">
    <citation type="journal article" date="2014" name="Int. J. Syst. Evol. Microbiol.">
        <title>Complete genome sequence of Corynebacterium casei LMG S-19264T (=DSM 44701T), isolated from a smear-ripened cheese.</title>
        <authorList>
            <consortium name="US DOE Joint Genome Institute (JGI-PGF)"/>
            <person name="Walter F."/>
            <person name="Albersmeier A."/>
            <person name="Kalinowski J."/>
            <person name="Ruckert C."/>
        </authorList>
    </citation>
    <scope>NUCLEOTIDE SEQUENCE</scope>
    <source>
        <strain evidence="5">JCM 15325</strain>
    </source>
</reference>